<evidence type="ECO:0000313" key="2">
    <source>
        <dbReference type="Proteomes" id="UP000199028"/>
    </source>
</evidence>
<evidence type="ECO:0000313" key="1">
    <source>
        <dbReference type="EMBL" id="SES48983.1"/>
    </source>
</evidence>
<protein>
    <submittedName>
        <fullName evidence="1">Uncharacterized protein</fullName>
    </submittedName>
</protein>
<organism evidence="1 2">
    <name type="scientific">Lentzea flaviverrucosa</name>
    <dbReference type="NCBI Taxonomy" id="200379"/>
    <lineage>
        <taxon>Bacteria</taxon>
        <taxon>Bacillati</taxon>
        <taxon>Actinomycetota</taxon>
        <taxon>Actinomycetes</taxon>
        <taxon>Pseudonocardiales</taxon>
        <taxon>Pseudonocardiaceae</taxon>
        <taxon>Lentzea</taxon>
    </lineage>
</organism>
<dbReference type="RefSeq" id="WP_170176600.1">
    <property type="nucleotide sequence ID" value="NZ_FOFT01000017.1"/>
</dbReference>
<dbReference type="EMBL" id="FOFT01000017">
    <property type="protein sequence ID" value="SES48983.1"/>
    <property type="molecule type" value="Genomic_DNA"/>
</dbReference>
<reference evidence="2" key="1">
    <citation type="submission" date="2016-10" db="EMBL/GenBank/DDBJ databases">
        <authorList>
            <person name="Varghese N."/>
            <person name="Submissions S."/>
        </authorList>
    </citation>
    <scope>NUCLEOTIDE SEQUENCE [LARGE SCALE GENOMIC DNA]</scope>
    <source>
        <strain evidence="2">CGMCC 4.578</strain>
    </source>
</reference>
<dbReference type="AlphaFoldDB" id="A0A1H9XTG7"/>
<sequence>MNVPECRNGDGDNGARYVLVPGAGAVRHSQSLSVAEREGDLVEGT</sequence>
<keyword evidence="2" id="KW-1185">Reference proteome</keyword>
<name>A0A1H9XTG7_9PSEU</name>
<proteinExistence type="predicted"/>
<dbReference type="Proteomes" id="UP000199028">
    <property type="component" value="Unassembled WGS sequence"/>
</dbReference>
<gene>
    <name evidence="1" type="ORF">SAMN05216195_11731</name>
</gene>
<accession>A0A1H9XTG7</accession>